<dbReference type="GO" id="GO:0005737">
    <property type="term" value="C:cytoplasm"/>
    <property type="evidence" value="ECO:0007669"/>
    <property type="project" value="UniProtKB-SubCell"/>
</dbReference>
<dbReference type="InterPro" id="IPR002126">
    <property type="entry name" value="Cadherin-like_dom"/>
</dbReference>
<dbReference type="InterPro" id="IPR015919">
    <property type="entry name" value="Cadherin-like_sf"/>
</dbReference>
<keyword evidence="10 19" id="KW-0732">Signal</keyword>
<accession>A0A5A9NZL6</accession>
<evidence type="ECO:0000256" key="5">
    <source>
        <dbReference type="ARBA" id="ARBA00022475"/>
    </source>
</evidence>
<keyword evidence="22" id="KW-1185">Reference proteome</keyword>
<dbReference type="PRINTS" id="PR00205">
    <property type="entry name" value="CADHERIN"/>
</dbReference>
<dbReference type="SMART" id="SM00112">
    <property type="entry name" value="CA"/>
    <property type="match status" value="3"/>
</dbReference>
<dbReference type="SUPFAM" id="SSF49313">
    <property type="entry name" value="Cadherin-like"/>
    <property type="match status" value="6"/>
</dbReference>
<evidence type="ECO:0000256" key="11">
    <source>
        <dbReference type="ARBA" id="ARBA00022737"/>
    </source>
</evidence>
<evidence type="ECO:0000256" key="1">
    <source>
        <dbReference type="ARBA" id="ARBA00004496"/>
    </source>
</evidence>
<dbReference type="GO" id="GO:0030010">
    <property type="term" value="P:establishment of cell polarity"/>
    <property type="evidence" value="ECO:0007669"/>
    <property type="project" value="UniProtKB-ARBA"/>
</dbReference>
<comment type="subcellular location">
    <subcellularLocation>
        <location evidence="2">Cell membrane</location>
        <topology evidence="2">Lipid-anchor</topology>
        <topology evidence="2">GPI-anchor</topology>
    </subcellularLocation>
    <subcellularLocation>
        <location evidence="1">Cytoplasm</location>
    </subcellularLocation>
</comment>
<evidence type="ECO:0000256" key="6">
    <source>
        <dbReference type="ARBA" id="ARBA00022490"/>
    </source>
</evidence>
<keyword evidence="7" id="KW-0336">GPI-anchor</keyword>
<evidence type="ECO:0000256" key="13">
    <source>
        <dbReference type="ARBA" id="ARBA00022889"/>
    </source>
</evidence>
<dbReference type="GO" id="GO:0008013">
    <property type="term" value="F:beta-catenin binding"/>
    <property type="evidence" value="ECO:0007669"/>
    <property type="project" value="TreeGrafter"/>
</dbReference>
<dbReference type="InterPro" id="IPR014868">
    <property type="entry name" value="Cadherin_pro_dom"/>
</dbReference>
<keyword evidence="12 18" id="KW-0106">Calcium</keyword>
<feature type="chain" id="PRO_5022924711" description="Cadherin-13" evidence="19">
    <location>
        <begin position="22"/>
        <end position="936"/>
    </location>
</feature>
<evidence type="ECO:0000256" key="4">
    <source>
        <dbReference type="ARBA" id="ARBA00018949"/>
    </source>
</evidence>
<feature type="domain" description="Cadherin" evidence="20">
    <location>
        <begin position="777"/>
        <end position="888"/>
    </location>
</feature>
<dbReference type="Pfam" id="PF00028">
    <property type="entry name" value="Cadherin"/>
    <property type="match status" value="4"/>
</dbReference>
<dbReference type="PANTHER" id="PTHR24027">
    <property type="entry name" value="CADHERIN-23"/>
    <property type="match status" value="1"/>
</dbReference>
<dbReference type="GO" id="GO:0044331">
    <property type="term" value="P:cell-cell adhesion mediated by cadherin"/>
    <property type="evidence" value="ECO:0007669"/>
    <property type="project" value="TreeGrafter"/>
</dbReference>
<evidence type="ECO:0000256" key="9">
    <source>
        <dbReference type="ARBA" id="ARBA00022723"/>
    </source>
</evidence>
<dbReference type="GO" id="GO:0007498">
    <property type="term" value="P:mesoderm development"/>
    <property type="evidence" value="ECO:0007669"/>
    <property type="project" value="UniProtKB-ARBA"/>
</dbReference>
<evidence type="ECO:0000313" key="22">
    <source>
        <dbReference type="Proteomes" id="UP000324632"/>
    </source>
</evidence>
<dbReference type="AlphaFoldDB" id="A0A5A9NZL6"/>
<dbReference type="GO" id="GO:0007398">
    <property type="term" value="P:ectoderm development"/>
    <property type="evidence" value="ECO:0007669"/>
    <property type="project" value="UniProtKB-ARBA"/>
</dbReference>
<dbReference type="FunFam" id="2.60.40.60:FF:000019">
    <property type="entry name" value="Cadherin 2"/>
    <property type="match status" value="1"/>
</dbReference>
<gene>
    <name evidence="21" type="ORF">E1301_Tti008841</name>
</gene>
<proteinExistence type="predicted"/>
<dbReference type="InterPro" id="IPR039808">
    <property type="entry name" value="Cadherin"/>
</dbReference>
<feature type="domain" description="Cadherin" evidence="20">
    <location>
        <begin position="369"/>
        <end position="482"/>
    </location>
</feature>
<dbReference type="GO" id="GO:0007043">
    <property type="term" value="P:cell-cell junction assembly"/>
    <property type="evidence" value="ECO:0007669"/>
    <property type="project" value="TreeGrafter"/>
</dbReference>
<evidence type="ECO:0000256" key="19">
    <source>
        <dbReference type="SAM" id="SignalP"/>
    </source>
</evidence>
<evidence type="ECO:0000256" key="17">
    <source>
        <dbReference type="ARBA" id="ARBA00025461"/>
    </source>
</evidence>
<dbReference type="FunFam" id="2.60.40.60:FF:000031">
    <property type="entry name" value="Cadherin 3"/>
    <property type="match status" value="1"/>
</dbReference>
<dbReference type="GO" id="GO:0055113">
    <property type="term" value="P:epiboly involved in gastrulation with mouth forming second"/>
    <property type="evidence" value="ECO:0007669"/>
    <property type="project" value="UniProtKB-ARBA"/>
</dbReference>
<evidence type="ECO:0000256" key="14">
    <source>
        <dbReference type="ARBA" id="ARBA00023136"/>
    </source>
</evidence>
<dbReference type="GO" id="GO:0016342">
    <property type="term" value="C:catenin complex"/>
    <property type="evidence" value="ECO:0007669"/>
    <property type="project" value="TreeGrafter"/>
</dbReference>
<keyword evidence="15" id="KW-0325">Glycoprotein</keyword>
<dbReference type="GO" id="GO:0060027">
    <property type="term" value="P:convergent extension involved in gastrulation"/>
    <property type="evidence" value="ECO:0007669"/>
    <property type="project" value="UniProtKB-ARBA"/>
</dbReference>
<evidence type="ECO:0000256" key="18">
    <source>
        <dbReference type="PROSITE-ProRule" id="PRU00043"/>
    </source>
</evidence>
<organism evidence="21 22">
    <name type="scientific">Triplophysa tibetana</name>
    <dbReference type="NCBI Taxonomy" id="1572043"/>
    <lineage>
        <taxon>Eukaryota</taxon>
        <taxon>Metazoa</taxon>
        <taxon>Chordata</taxon>
        <taxon>Craniata</taxon>
        <taxon>Vertebrata</taxon>
        <taxon>Euteleostomi</taxon>
        <taxon>Actinopterygii</taxon>
        <taxon>Neopterygii</taxon>
        <taxon>Teleostei</taxon>
        <taxon>Ostariophysi</taxon>
        <taxon>Cypriniformes</taxon>
        <taxon>Nemacheilidae</taxon>
        <taxon>Triplophysa</taxon>
    </lineage>
</organism>
<evidence type="ECO:0000313" key="21">
    <source>
        <dbReference type="EMBL" id="KAA0715108.1"/>
    </source>
</evidence>
<evidence type="ECO:0000256" key="3">
    <source>
        <dbReference type="ARBA" id="ARBA00011555"/>
    </source>
</evidence>
<reference evidence="21 22" key="1">
    <citation type="journal article" date="2019" name="Mol. Ecol. Resour.">
        <title>Chromosome-level genome assembly of Triplophysa tibetana, a fish adapted to the harsh high-altitude environment of the Tibetan Plateau.</title>
        <authorList>
            <person name="Yang X."/>
            <person name="Liu H."/>
            <person name="Ma Z."/>
            <person name="Zou Y."/>
            <person name="Zou M."/>
            <person name="Mao Y."/>
            <person name="Li X."/>
            <person name="Wang H."/>
            <person name="Chen T."/>
            <person name="Wang W."/>
            <person name="Yang R."/>
        </authorList>
    </citation>
    <scope>NUCLEOTIDE SEQUENCE [LARGE SCALE GENOMIC DNA]</scope>
    <source>
        <strain evidence="21">TTIB1903HZAU</strain>
        <tissue evidence="21">Muscle</tissue>
    </source>
</reference>
<dbReference type="GO" id="GO:0007156">
    <property type="term" value="P:homophilic cell adhesion via plasma membrane adhesion molecules"/>
    <property type="evidence" value="ECO:0007669"/>
    <property type="project" value="InterPro"/>
</dbReference>
<keyword evidence="16" id="KW-0449">Lipoprotein</keyword>
<dbReference type="GO" id="GO:0042074">
    <property type="term" value="P:cell migration involved in gastrulation"/>
    <property type="evidence" value="ECO:0007669"/>
    <property type="project" value="UniProtKB-ARBA"/>
</dbReference>
<sequence length="936" mass="103234">MELGARIFIAFLVSQAVCIGAQEEEEKTECEPGFQEKEYHVEYNGGFLRDVPLLQVLFDDCAGNEGVDFEVSNADFLLDENLNLVPRRDVIDSGDVMFVHGVNKHADDMAQVTIRGAPPRSPQTLREILGLSDLMPYRSKRSLLVPPMFVPENQRAPFPRSIGKSHVISSDMKADHIFRLTGKGADQDPKAVFSINRLTGEVAVSRALDREAIAYYHLQVSTTDLSGKLVEGPVDLDVSVIDQNDNRPIFKEPRYSGEVLEGSPTGTTVMTMTAYDADDSNTDNAVLRYIILRQLPNKPSPNMFYIDPERGDIVTVISPNLLDRETLPTTQYELEIVAKDMAGSEVGLTGTTTATITITDRNDHAPEFTHSLFQATVNEGSTGVVVNLTVDDRDDPATGAWRAIYSIINGDPNQNFEIQTNLDNNEGMLSVIKPLDYESSMFHTLLIKVENEDALVPDVVYGPSSTATVYITVLDVNEGPVFFPDPLVVIRRENIPVGSFVAMLNATDPDYLQTQSIRFFRRFFFIQPLFMAVKLVLGKLFLPIRTEISAGVTMAICSRHERGGDSRIDRVLRHSCVSSTCASLRADLKRSGELKQPYGSACILSIIGTLQFGCLSSGGELSEGVVSTEMISSQQIHSGSDEEDYSATVDNYDDEDEDGKYVGENVSFEGSVKTNNFNVSNHGKSSGKEVTLQRRYCGVSGNIRRASDVCFNQTETNRNDTFHITDFGKMSLVWVRMRSIAIRVRVSLRSKAESNPPATGTGTLIITLEDENDNAPYIFPSVVRVCEDAKDMNVVVIGGRDKDIYPNTDPFKIELGKQPGLEKTWKISRINGTHSQIMLLHSLKKANYNLPLVLTDSGIPPISNNTDLKVQVCTCKKNRMDCSGAGSVQTNLLLLLGLVLLSVLLQFAETISTKISNMMPNLLVSNLMHKVCALVG</sequence>
<comment type="subunit">
    <text evidence="3">By contrast to classical cadherins, homodimerization in trans is not mediated by cadherin EC1 domain strand-swapping, but instead through a homophilic adhesive interface which joins two elongated EC1-EC2 domains through a region near their Ca2+-binding sites to form a tetrahedral, X-like shape.</text>
</comment>
<dbReference type="GO" id="GO:0045296">
    <property type="term" value="F:cadherin binding"/>
    <property type="evidence" value="ECO:0007669"/>
    <property type="project" value="TreeGrafter"/>
</dbReference>
<dbReference type="GO" id="GO:0005912">
    <property type="term" value="C:adherens junction"/>
    <property type="evidence" value="ECO:0007669"/>
    <property type="project" value="TreeGrafter"/>
</dbReference>
<feature type="signal peptide" evidence="19">
    <location>
        <begin position="1"/>
        <end position="21"/>
    </location>
</feature>
<feature type="domain" description="Cadherin" evidence="20">
    <location>
        <begin position="251"/>
        <end position="368"/>
    </location>
</feature>
<dbReference type="GO" id="GO:0034332">
    <property type="term" value="P:adherens junction organization"/>
    <property type="evidence" value="ECO:0007669"/>
    <property type="project" value="UniProtKB-ARBA"/>
</dbReference>
<dbReference type="FunFam" id="2.60.40.60:FF:000011">
    <property type="entry name" value="Cadherin 1"/>
    <property type="match status" value="1"/>
</dbReference>
<keyword evidence="13" id="KW-0130">Cell adhesion</keyword>
<protein>
    <recommendedName>
        <fullName evidence="4">Cadherin-13</fullName>
    </recommendedName>
</protein>
<comment type="function">
    <text evidence="17">Cadherins are calcium-dependent cell adhesion proteins. They preferentially interact with themselves in a homophilic manner in connecting cells; cadherins may thus contribute to the sorting of heterogeneous cell types. May act as a negative regulator of neural cell growth.</text>
</comment>
<keyword evidence="9" id="KW-0479">Metal-binding</keyword>
<dbReference type="Proteomes" id="UP000324632">
    <property type="component" value="Chromosome 11"/>
</dbReference>
<comment type="caution">
    <text evidence="21">The sequence shown here is derived from an EMBL/GenBank/DDBJ whole genome shotgun (WGS) entry which is preliminary data.</text>
</comment>
<evidence type="ECO:0000256" key="7">
    <source>
        <dbReference type="ARBA" id="ARBA00022622"/>
    </source>
</evidence>
<dbReference type="FunFam" id="2.60.40.60:FF:000022">
    <property type="entry name" value="Cadherin 2"/>
    <property type="match status" value="1"/>
</dbReference>
<dbReference type="GO" id="GO:0001764">
    <property type="term" value="P:neuron migration"/>
    <property type="evidence" value="ECO:0007669"/>
    <property type="project" value="UniProtKB-ARBA"/>
</dbReference>
<evidence type="ECO:0000259" key="20">
    <source>
        <dbReference type="PROSITE" id="PS50268"/>
    </source>
</evidence>
<dbReference type="CDD" id="cd11304">
    <property type="entry name" value="Cadherin_repeat"/>
    <property type="match status" value="4"/>
</dbReference>
<keyword evidence="6" id="KW-0963">Cytoplasm</keyword>
<dbReference type="GO" id="GO:0016339">
    <property type="term" value="P:calcium-dependent cell-cell adhesion via plasma membrane cell adhesion molecules"/>
    <property type="evidence" value="ECO:0007669"/>
    <property type="project" value="TreeGrafter"/>
</dbReference>
<evidence type="ECO:0000256" key="10">
    <source>
        <dbReference type="ARBA" id="ARBA00022729"/>
    </source>
</evidence>
<dbReference type="PANTHER" id="PTHR24027:SF80">
    <property type="entry name" value="CADHERIN-13"/>
    <property type="match status" value="1"/>
</dbReference>
<dbReference type="Gene3D" id="2.60.40.60">
    <property type="entry name" value="Cadherins"/>
    <property type="match status" value="5"/>
</dbReference>
<evidence type="ECO:0000256" key="2">
    <source>
        <dbReference type="ARBA" id="ARBA00004609"/>
    </source>
</evidence>
<evidence type="ECO:0000256" key="15">
    <source>
        <dbReference type="ARBA" id="ARBA00023180"/>
    </source>
</evidence>
<dbReference type="GO" id="GO:0098552">
    <property type="term" value="C:side of membrane"/>
    <property type="evidence" value="ECO:0007669"/>
    <property type="project" value="UniProtKB-KW"/>
</dbReference>
<dbReference type="GO" id="GO:0005509">
    <property type="term" value="F:calcium ion binding"/>
    <property type="evidence" value="ECO:0007669"/>
    <property type="project" value="UniProtKB-UniRule"/>
</dbReference>
<keyword evidence="11" id="KW-0677">Repeat</keyword>
<keyword evidence="14" id="KW-0472">Membrane</keyword>
<feature type="domain" description="Cadherin" evidence="20">
    <location>
        <begin position="150"/>
        <end position="250"/>
    </location>
</feature>
<dbReference type="EMBL" id="SOYY01000011">
    <property type="protein sequence ID" value="KAA0715108.1"/>
    <property type="molecule type" value="Genomic_DNA"/>
</dbReference>
<dbReference type="InterPro" id="IPR020894">
    <property type="entry name" value="Cadherin_CS"/>
</dbReference>
<evidence type="ECO:0000256" key="8">
    <source>
        <dbReference type="ARBA" id="ARBA00022685"/>
    </source>
</evidence>
<dbReference type="PROSITE" id="PS50268">
    <property type="entry name" value="CADHERIN_2"/>
    <property type="match status" value="4"/>
</dbReference>
<name>A0A5A9NZL6_9TELE</name>
<dbReference type="Pfam" id="PF08758">
    <property type="entry name" value="Cadherin_pro"/>
    <property type="match status" value="1"/>
</dbReference>
<evidence type="ECO:0000256" key="12">
    <source>
        <dbReference type="ARBA" id="ARBA00022837"/>
    </source>
</evidence>
<keyword evidence="8" id="KW-0165">Cleavage on pair of basic residues</keyword>
<dbReference type="PROSITE" id="PS00232">
    <property type="entry name" value="CADHERIN_1"/>
    <property type="match status" value="2"/>
</dbReference>
<dbReference type="GO" id="GO:0001841">
    <property type="term" value="P:neural tube formation"/>
    <property type="evidence" value="ECO:0007669"/>
    <property type="project" value="UniProtKB-ARBA"/>
</dbReference>
<keyword evidence="5" id="KW-1003">Cell membrane</keyword>
<dbReference type="GO" id="GO:0000902">
    <property type="term" value="P:cell morphogenesis"/>
    <property type="evidence" value="ECO:0007669"/>
    <property type="project" value="TreeGrafter"/>
</dbReference>
<evidence type="ECO:0000256" key="16">
    <source>
        <dbReference type="ARBA" id="ARBA00023288"/>
    </source>
</evidence>